<sequence>MHPVFNRTICSRHWLISICVIFVTAVLFLSHSAPTSLRQSVTGGFYSDGDACSDTLASHVELLQREYSKLLEGVTHVARIGFPDHGNKGDSAIWVAEEVLLESLGIQTVALTVDNGFYDKSEIRKALEAHGGPEKTAIMFVGGGSFGDLYHMIQTNRENIAKDFPDYRIRSFPQSYKFKDEKNLLQAQEAYGQHPDLQLAARDVKSYMKMQTDFGKKHKILLLPDIATMLVARPVPARVPKGDGLNILFLGRVDHEGSQDHYKDKALFEELRQLTDGDGKQVSVDITMMDWLDSEPAGLQDATYEAKARLRLDWTYDFLSSYDLVISDRLHVHILSTVWNIDHITVEEGSYAKLRSYHETWLSGCGNRVSMAQSVREAVDAAKDWYQRGRSFV</sequence>
<evidence type="ECO:0000313" key="4">
    <source>
        <dbReference type="Proteomes" id="UP000054342"/>
    </source>
</evidence>
<accession>A0A0D2EIF8</accession>
<dbReference type="RefSeq" id="XP_013314984.1">
    <property type="nucleotide sequence ID" value="XM_013459530.1"/>
</dbReference>
<keyword evidence="1" id="KW-0472">Membrane</keyword>
<organism evidence="3 4">
    <name type="scientific">Exophiala xenobiotica</name>
    <dbReference type="NCBI Taxonomy" id="348802"/>
    <lineage>
        <taxon>Eukaryota</taxon>
        <taxon>Fungi</taxon>
        <taxon>Dikarya</taxon>
        <taxon>Ascomycota</taxon>
        <taxon>Pezizomycotina</taxon>
        <taxon>Eurotiomycetes</taxon>
        <taxon>Chaetothyriomycetidae</taxon>
        <taxon>Chaetothyriales</taxon>
        <taxon>Herpotrichiellaceae</taxon>
        <taxon>Exophiala</taxon>
    </lineage>
</organism>
<proteinExistence type="predicted"/>
<dbReference type="EMBL" id="KN847320">
    <property type="protein sequence ID" value="KIW54400.1"/>
    <property type="molecule type" value="Genomic_DNA"/>
</dbReference>
<evidence type="ECO:0000313" key="3">
    <source>
        <dbReference type="EMBL" id="KIW54400.1"/>
    </source>
</evidence>
<keyword evidence="1" id="KW-1133">Transmembrane helix</keyword>
<dbReference type="Proteomes" id="UP000054342">
    <property type="component" value="Unassembled WGS sequence"/>
</dbReference>
<dbReference type="GeneID" id="25328668"/>
<name>A0A0D2EIF8_9EURO</name>
<keyword evidence="4" id="KW-1185">Reference proteome</keyword>
<evidence type="ECO:0000256" key="1">
    <source>
        <dbReference type="SAM" id="Phobius"/>
    </source>
</evidence>
<dbReference type="Pfam" id="PF04230">
    <property type="entry name" value="PS_pyruv_trans"/>
    <property type="match status" value="1"/>
</dbReference>
<dbReference type="AlphaFoldDB" id="A0A0D2EIF8"/>
<dbReference type="HOGENOM" id="CLU_045699_0_0_1"/>
<dbReference type="OrthoDB" id="414175at2759"/>
<dbReference type="STRING" id="348802.A0A0D2EIF8"/>
<dbReference type="InterPro" id="IPR007345">
    <property type="entry name" value="Polysacch_pyruvyl_Trfase"/>
</dbReference>
<gene>
    <name evidence="3" type="ORF">PV05_06760</name>
</gene>
<protein>
    <recommendedName>
        <fullName evidence="2">Polysaccharide pyruvyl transferase domain-containing protein</fullName>
    </recommendedName>
</protein>
<feature type="domain" description="Polysaccharide pyruvyl transferase" evidence="2">
    <location>
        <begin position="87"/>
        <end position="345"/>
    </location>
</feature>
<keyword evidence="1" id="KW-0812">Transmembrane</keyword>
<feature type="transmembrane region" description="Helical" evidence="1">
    <location>
        <begin position="12"/>
        <end position="30"/>
    </location>
</feature>
<evidence type="ECO:0000259" key="2">
    <source>
        <dbReference type="Pfam" id="PF04230"/>
    </source>
</evidence>
<reference evidence="3 4" key="1">
    <citation type="submission" date="2015-01" db="EMBL/GenBank/DDBJ databases">
        <title>The Genome Sequence of Exophiala xenobiotica CBS118157.</title>
        <authorList>
            <consortium name="The Broad Institute Genomics Platform"/>
            <person name="Cuomo C."/>
            <person name="de Hoog S."/>
            <person name="Gorbushina A."/>
            <person name="Stielow B."/>
            <person name="Teixiera M."/>
            <person name="Abouelleil A."/>
            <person name="Chapman S.B."/>
            <person name="Priest M."/>
            <person name="Young S.K."/>
            <person name="Wortman J."/>
            <person name="Nusbaum C."/>
            <person name="Birren B."/>
        </authorList>
    </citation>
    <scope>NUCLEOTIDE SEQUENCE [LARGE SCALE GENOMIC DNA]</scope>
    <source>
        <strain evidence="3 4">CBS 118157</strain>
    </source>
</reference>